<protein>
    <submittedName>
        <fullName evidence="12">Mitochondrial carrier</fullName>
    </submittedName>
</protein>
<keyword evidence="3 10" id="KW-0813">Transport</keyword>
<organism evidence="12 13">
    <name type="scientific">Tothia fuscella</name>
    <dbReference type="NCBI Taxonomy" id="1048955"/>
    <lineage>
        <taxon>Eukaryota</taxon>
        <taxon>Fungi</taxon>
        <taxon>Dikarya</taxon>
        <taxon>Ascomycota</taxon>
        <taxon>Pezizomycotina</taxon>
        <taxon>Dothideomycetes</taxon>
        <taxon>Pleosporomycetidae</taxon>
        <taxon>Venturiales</taxon>
        <taxon>Cylindrosympodiaceae</taxon>
        <taxon>Tothia</taxon>
    </lineage>
</organism>
<keyword evidence="7 11" id="KW-1133">Transmembrane helix</keyword>
<dbReference type="InterPro" id="IPR023395">
    <property type="entry name" value="MCP_dom_sf"/>
</dbReference>
<dbReference type="Proteomes" id="UP000800235">
    <property type="component" value="Unassembled WGS sequence"/>
</dbReference>
<dbReference type="PANTHER" id="PTHR45939:SF1">
    <property type="entry name" value="MITOCHONDRIAL THIAMINE PYROPHOSPHATE CARRIER 1-RELATED"/>
    <property type="match status" value="1"/>
</dbReference>
<evidence type="ECO:0000256" key="8">
    <source>
        <dbReference type="ARBA" id="ARBA00023136"/>
    </source>
</evidence>
<evidence type="ECO:0000256" key="7">
    <source>
        <dbReference type="ARBA" id="ARBA00022989"/>
    </source>
</evidence>
<keyword evidence="6" id="KW-0999">Mitochondrion inner membrane</keyword>
<evidence type="ECO:0000313" key="13">
    <source>
        <dbReference type="Proteomes" id="UP000800235"/>
    </source>
</evidence>
<dbReference type="GO" id="GO:0016020">
    <property type="term" value="C:membrane"/>
    <property type="evidence" value="ECO:0007669"/>
    <property type="project" value="UniProtKB-SubCell"/>
</dbReference>
<keyword evidence="4 9" id="KW-0812">Transmembrane</keyword>
<evidence type="ECO:0000313" key="12">
    <source>
        <dbReference type="EMBL" id="KAF2433383.1"/>
    </source>
</evidence>
<accession>A0A9P4NY34</accession>
<dbReference type="InterPro" id="IPR018108">
    <property type="entry name" value="MCP_transmembrane"/>
</dbReference>
<dbReference type="PROSITE" id="PS50920">
    <property type="entry name" value="SOLCAR"/>
    <property type="match status" value="3"/>
</dbReference>
<proteinExistence type="inferred from homology"/>
<dbReference type="GO" id="GO:0015217">
    <property type="term" value="F:ADP transmembrane transporter activity"/>
    <property type="evidence" value="ECO:0007669"/>
    <property type="project" value="TreeGrafter"/>
</dbReference>
<comment type="similarity">
    <text evidence="2 10">Belongs to the mitochondrial carrier (TC 2.A.29) family.</text>
</comment>
<comment type="subcellular location">
    <subcellularLocation>
        <location evidence="1">Membrane</location>
        <topology evidence="1">Multi-pass membrane protein</topology>
    </subcellularLocation>
</comment>
<dbReference type="Pfam" id="PF00153">
    <property type="entry name" value="Mito_carr"/>
    <property type="match status" value="3"/>
</dbReference>
<evidence type="ECO:0000256" key="5">
    <source>
        <dbReference type="ARBA" id="ARBA00022737"/>
    </source>
</evidence>
<evidence type="ECO:0000256" key="11">
    <source>
        <dbReference type="SAM" id="Phobius"/>
    </source>
</evidence>
<reference evidence="12" key="1">
    <citation type="journal article" date="2020" name="Stud. Mycol.">
        <title>101 Dothideomycetes genomes: a test case for predicting lifestyles and emergence of pathogens.</title>
        <authorList>
            <person name="Haridas S."/>
            <person name="Albert R."/>
            <person name="Binder M."/>
            <person name="Bloem J."/>
            <person name="Labutti K."/>
            <person name="Salamov A."/>
            <person name="Andreopoulos B."/>
            <person name="Baker S."/>
            <person name="Barry K."/>
            <person name="Bills G."/>
            <person name="Bluhm B."/>
            <person name="Cannon C."/>
            <person name="Castanera R."/>
            <person name="Culley D."/>
            <person name="Daum C."/>
            <person name="Ezra D."/>
            <person name="Gonzalez J."/>
            <person name="Henrissat B."/>
            <person name="Kuo A."/>
            <person name="Liang C."/>
            <person name="Lipzen A."/>
            <person name="Lutzoni F."/>
            <person name="Magnuson J."/>
            <person name="Mondo S."/>
            <person name="Nolan M."/>
            <person name="Ohm R."/>
            <person name="Pangilinan J."/>
            <person name="Park H.-J."/>
            <person name="Ramirez L."/>
            <person name="Alfaro M."/>
            <person name="Sun H."/>
            <person name="Tritt A."/>
            <person name="Yoshinaga Y."/>
            <person name="Zwiers L.-H."/>
            <person name="Turgeon B."/>
            <person name="Goodwin S."/>
            <person name="Spatafora J."/>
            <person name="Crous P."/>
            <person name="Grigoriev I."/>
        </authorList>
    </citation>
    <scope>NUCLEOTIDE SEQUENCE</scope>
    <source>
        <strain evidence="12">CBS 130266</strain>
    </source>
</reference>
<sequence length="334" mass="36300">MAAPVIEPLPPWALAAVGSTASVIANTVVYPLDLVKTKIQAQIKASPTDTDKPSETPYTSTYDALQRVVQSEGPSGLYAGMAGSLIGVASQSFAFWYWYTIVRRLYLKSITPPPGTIAELSLAAAAGQLAQIFTIPVAVVTTRQQTSGKEEREGMIATARSIVRSEDGWTGLWRGLKVGLVLSLNPAITHGAEKRLRATIFGGRLVLRPWESFLLGAASKALATIISQPLIVSKVGLQSKPPQSRNGKPFKTFGEVMSHIIRNEGILHLWKGLGPQLSKAILVQGLLIMIKERIEIMFSLLYRYVGMIRRQRLQKLASALAENSTKGSRLIVIK</sequence>
<dbReference type="PANTHER" id="PTHR45939">
    <property type="entry name" value="PEROXISOMAL MEMBRANE PROTEIN PMP34-RELATED"/>
    <property type="match status" value="1"/>
</dbReference>
<name>A0A9P4NY34_9PEZI</name>
<dbReference type="OrthoDB" id="446044at2759"/>
<feature type="repeat" description="Solcar" evidence="9">
    <location>
        <begin position="114"/>
        <end position="199"/>
    </location>
</feature>
<comment type="caution">
    <text evidence="12">The sequence shown here is derived from an EMBL/GenBank/DDBJ whole genome shotgun (WGS) entry which is preliminary data.</text>
</comment>
<evidence type="ECO:0000256" key="10">
    <source>
        <dbReference type="RuleBase" id="RU000488"/>
    </source>
</evidence>
<evidence type="ECO:0000256" key="1">
    <source>
        <dbReference type="ARBA" id="ARBA00004141"/>
    </source>
</evidence>
<dbReference type="AlphaFoldDB" id="A0A9P4NY34"/>
<dbReference type="SUPFAM" id="SSF103506">
    <property type="entry name" value="Mitochondrial carrier"/>
    <property type="match status" value="1"/>
</dbReference>
<keyword evidence="6" id="KW-0496">Mitochondrion</keyword>
<keyword evidence="5" id="KW-0677">Repeat</keyword>
<feature type="repeat" description="Solcar" evidence="9">
    <location>
        <begin position="9"/>
        <end position="105"/>
    </location>
</feature>
<evidence type="ECO:0000256" key="3">
    <source>
        <dbReference type="ARBA" id="ARBA00022448"/>
    </source>
</evidence>
<evidence type="ECO:0000256" key="2">
    <source>
        <dbReference type="ARBA" id="ARBA00006375"/>
    </source>
</evidence>
<keyword evidence="13" id="KW-1185">Reference proteome</keyword>
<feature type="transmembrane region" description="Helical" evidence="11">
    <location>
        <begin position="77"/>
        <end position="99"/>
    </location>
</feature>
<gene>
    <name evidence="12" type="ORF">EJ08DRAFT_77550</name>
</gene>
<dbReference type="EMBL" id="MU007021">
    <property type="protein sequence ID" value="KAF2433383.1"/>
    <property type="molecule type" value="Genomic_DNA"/>
</dbReference>
<feature type="repeat" description="Solcar" evidence="9">
    <location>
        <begin position="207"/>
        <end position="297"/>
    </location>
</feature>
<dbReference type="InterPro" id="IPR052217">
    <property type="entry name" value="Mito/Peroxisomal_Carrier"/>
</dbReference>
<feature type="transmembrane region" description="Helical" evidence="11">
    <location>
        <begin position="12"/>
        <end position="32"/>
    </location>
</feature>
<evidence type="ECO:0000256" key="4">
    <source>
        <dbReference type="ARBA" id="ARBA00022692"/>
    </source>
</evidence>
<keyword evidence="8 9" id="KW-0472">Membrane</keyword>
<dbReference type="Gene3D" id="1.50.40.10">
    <property type="entry name" value="Mitochondrial carrier domain"/>
    <property type="match status" value="2"/>
</dbReference>
<evidence type="ECO:0000256" key="6">
    <source>
        <dbReference type="ARBA" id="ARBA00022792"/>
    </source>
</evidence>
<evidence type="ECO:0000256" key="9">
    <source>
        <dbReference type="PROSITE-ProRule" id="PRU00282"/>
    </source>
</evidence>